<comment type="caution">
    <text evidence="1">The sequence shown here is derived from an EMBL/GenBank/DDBJ whole genome shotgun (WGS) entry which is preliminary data.</text>
</comment>
<evidence type="ECO:0000313" key="2">
    <source>
        <dbReference type="Proteomes" id="UP000827976"/>
    </source>
</evidence>
<sequence>MQMAGQLGLGNNFHMHFPSYVFNVPVDILPKESLQVAGNLSASSKSKNLVEDGFTAASSLSKINRIADQPTSRPSTPSSKSSAEGVTTVVGNAGGETKLCKSQARKQFPARPPIL</sequence>
<gene>
    <name evidence="1" type="ORF">IHE45_19G075000</name>
</gene>
<proteinExistence type="predicted"/>
<organism evidence="1 2">
    <name type="scientific">Dioscorea alata</name>
    <name type="common">Purple yam</name>
    <dbReference type="NCBI Taxonomy" id="55571"/>
    <lineage>
        <taxon>Eukaryota</taxon>
        <taxon>Viridiplantae</taxon>
        <taxon>Streptophyta</taxon>
        <taxon>Embryophyta</taxon>
        <taxon>Tracheophyta</taxon>
        <taxon>Spermatophyta</taxon>
        <taxon>Magnoliopsida</taxon>
        <taxon>Liliopsida</taxon>
        <taxon>Dioscoreales</taxon>
        <taxon>Dioscoreaceae</taxon>
        <taxon>Dioscorea</taxon>
    </lineage>
</organism>
<dbReference type="Proteomes" id="UP000827976">
    <property type="component" value="Chromosome 19"/>
</dbReference>
<reference evidence="2" key="1">
    <citation type="journal article" date="2022" name="Nat. Commun.">
        <title>Chromosome evolution and the genetic basis of agronomically important traits in greater yam.</title>
        <authorList>
            <person name="Bredeson J.V."/>
            <person name="Lyons J.B."/>
            <person name="Oniyinde I.O."/>
            <person name="Okereke N.R."/>
            <person name="Kolade O."/>
            <person name="Nnabue I."/>
            <person name="Nwadili C.O."/>
            <person name="Hribova E."/>
            <person name="Parker M."/>
            <person name="Nwogha J."/>
            <person name="Shu S."/>
            <person name="Carlson J."/>
            <person name="Kariba R."/>
            <person name="Muthemba S."/>
            <person name="Knop K."/>
            <person name="Barton G.J."/>
            <person name="Sherwood A.V."/>
            <person name="Lopez-Montes A."/>
            <person name="Asiedu R."/>
            <person name="Jamnadass R."/>
            <person name="Muchugi A."/>
            <person name="Goodstein D."/>
            <person name="Egesi C.N."/>
            <person name="Featherston J."/>
            <person name="Asfaw A."/>
            <person name="Simpson G.G."/>
            <person name="Dolezel J."/>
            <person name="Hendre P.S."/>
            <person name="Van Deynze A."/>
            <person name="Kumar P.L."/>
            <person name="Obidiegwu J.E."/>
            <person name="Bhattacharjee R."/>
            <person name="Rokhsar D.S."/>
        </authorList>
    </citation>
    <scope>NUCLEOTIDE SEQUENCE [LARGE SCALE GENOMIC DNA]</scope>
    <source>
        <strain evidence="2">cv. TDa95/00328</strain>
    </source>
</reference>
<name>A0ACB7TZ68_DIOAL</name>
<evidence type="ECO:0000313" key="1">
    <source>
        <dbReference type="EMBL" id="KAH7653347.1"/>
    </source>
</evidence>
<accession>A0ACB7TZ68</accession>
<protein>
    <submittedName>
        <fullName evidence="1">Uncharacterized protein</fullName>
    </submittedName>
</protein>
<dbReference type="EMBL" id="CM037029">
    <property type="protein sequence ID" value="KAH7653347.1"/>
    <property type="molecule type" value="Genomic_DNA"/>
</dbReference>
<keyword evidence="2" id="KW-1185">Reference proteome</keyword>